<protein>
    <recommendedName>
        <fullName evidence="4">Lipoprotein</fullName>
    </recommendedName>
</protein>
<dbReference type="PROSITE" id="PS51257">
    <property type="entry name" value="PROKAR_LIPOPROTEIN"/>
    <property type="match status" value="1"/>
</dbReference>
<dbReference type="Proteomes" id="UP000321183">
    <property type="component" value="Plasmid pRA1"/>
</dbReference>
<keyword evidence="2" id="KW-0614">Plasmid</keyword>
<dbReference type="EMBL" id="AP019564">
    <property type="protein sequence ID" value="BBJ32496.1"/>
    <property type="molecule type" value="Genomic_DNA"/>
</dbReference>
<sequence length="119" mass="13402">MYIRLLILSILLLLFACNNTENNMQVNTPFQVAIDAMGKDFQIEISNLNISQELSAVGSPNSAKVTIEQFSLLDDSISAIKDIFVLSFDHGQWIIQERNTLYKCYHGREPNAFSSALCK</sequence>
<reference evidence="2 3" key="1">
    <citation type="submission" date="2019-04" db="EMBL/GenBank/DDBJ databases">
        <title>Draft genome sequence of Rickettsia asiatica Maytaro1284.</title>
        <authorList>
            <person name="Thu M."/>
            <person name="Qiu Y."/>
            <person name="Nakao R."/>
        </authorList>
    </citation>
    <scope>NUCLEOTIDE SEQUENCE [LARGE SCALE GENOMIC DNA]</scope>
    <source>
        <strain evidence="2 3">Maytaro1284</strain>
        <plasmid evidence="2 3">pRA1</plasmid>
    </source>
</reference>
<dbReference type="KEGG" id="ras:RAS_p920"/>
<gene>
    <name evidence="2" type="ORF">RAS_p920</name>
</gene>
<keyword evidence="1" id="KW-0732">Signal</keyword>
<evidence type="ECO:0000313" key="3">
    <source>
        <dbReference type="Proteomes" id="UP000321183"/>
    </source>
</evidence>
<evidence type="ECO:0000313" key="2">
    <source>
        <dbReference type="EMBL" id="BBJ32496.1"/>
    </source>
</evidence>
<dbReference type="AlphaFoldDB" id="A0A510G9E7"/>
<organism evidence="2 3">
    <name type="scientific">Rickettsia asiatica</name>
    <dbReference type="NCBI Taxonomy" id="238800"/>
    <lineage>
        <taxon>Bacteria</taxon>
        <taxon>Pseudomonadati</taxon>
        <taxon>Pseudomonadota</taxon>
        <taxon>Alphaproteobacteria</taxon>
        <taxon>Rickettsiales</taxon>
        <taxon>Rickettsiaceae</taxon>
        <taxon>Rickettsieae</taxon>
        <taxon>Rickettsia</taxon>
        <taxon>spotted fever group</taxon>
    </lineage>
</organism>
<geneLocation type="plasmid" evidence="2 3">
    <name>pRA1</name>
</geneLocation>
<keyword evidence="3" id="KW-1185">Reference proteome</keyword>
<evidence type="ECO:0008006" key="4">
    <source>
        <dbReference type="Google" id="ProtNLM"/>
    </source>
</evidence>
<accession>A0A510G9E7</accession>
<evidence type="ECO:0000256" key="1">
    <source>
        <dbReference type="SAM" id="SignalP"/>
    </source>
</evidence>
<proteinExistence type="predicted"/>
<dbReference type="RefSeq" id="WP_147144299.1">
    <property type="nucleotide sequence ID" value="NZ_AP019564.1"/>
</dbReference>
<feature type="signal peptide" evidence="1">
    <location>
        <begin position="1"/>
        <end position="20"/>
    </location>
</feature>
<feature type="chain" id="PRO_5022042197" description="Lipoprotein" evidence="1">
    <location>
        <begin position="21"/>
        <end position="119"/>
    </location>
</feature>
<name>A0A510G9E7_9RICK</name>